<accession>A0A915I2M9</accession>
<organism evidence="1 2">
    <name type="scientific">Romanomermis culicivorax</name>
    <name type="common">Nematode worm</name>
    <dbReference type="NCBI Taxonomy" id="13658"/>
    <lineage>
        <taxon>Eukaryota</taxon>
        <taxon>Metazoa</taxon>
        <taxon>Ecdysozoa</taxon>
        <taxon>Nematoda</taxon>
        <taxon>Enoplea</taxon>
        <taxon>Dorylaimia</taxon>
        <taxon>Mermithida</taxon>
        <taxon>Mermithoidea</taxon>
        <taxon>Mermithidae</taxon>
        <taxon>Romanomermis</taxon>
    </lineage>
</organism>
<keyword evidence="1" id="KW-1185">Reference proteome</keyword>
<protein>
    <submittedName>
        <fullName evidence="2">Uncharacterized protein</fullName>
    </submittedName>
</protein>
<name>A0A915I2M9_ROMCU</name>
<proteinExistence type="predicted"/>
<evidence type="ECO:0000313" key="1">
    <source>
        <dbReference type="Proteomes" id="UP000887565"/>
    </source>
</evidence>
<dbReference type="AlphaFoldDB" id="A0A915I2M9"/>
<evidence type="ECO:0000313" key="2">
    <source>
        <dbReference type="WBParaSite" id="nRc.2.0.1.t08388-RA"/>
    </source>
</evidence>
<reference evidence="2" key="1">
    <citation type="submission" date="2022-11" db="UniProtKB">
        <authorList>
            <consortium name="WormBaseParasite"/>
        </authorList>
    </citation>
    <scope>IDENTIFICATION</scope>
</reference>
<dbReference type="WBParaSite" id="nRc.2.0.1.t08388-RA">
    <property type="protein sequence ID" value="nRc.2.0.1.t08388-RA"/>
    <property type="gene ID" value="nRc.2.0.1.g08388"/>
</dbReference>
<dbReference type="Proteomes" id="UP000887565">
    <property type="component" value="Unplaced"/>
</dbReference>
<sequence>MLSSAMTRFQELFLTATADIVKIKLDLSTTIAMKKYTCWAPCCCQSRDWEVDMQMDKVDDQ</sequence>